<feature type="domain" description="Bacterial bifunctional deaminase-reductase C-terminal" evidence="1">
    <location>
        <begin position="3"/>
        <end position="177"/>
    </location>
</feature>
<dbReference type="PANTHER" id="PTHR38011:SF11">
    <property type="entry name" value="2,5-DIAMINO-6-RIBOSYLAMINO-4(3H)-PYRIMIDINONE 5'-PHOSPHATE REDUCTASE"/>
    <property type="match status" value="1"/>
</dbReference>
<dbReference type="SUPFAM" id="SSF53597">
    <property type="entry name" value="Dihydrofolate reductase-like"/>
    <property type="match status" value="1"/>
</dbReference>
<evidence type="ECO:0000313" key="3">
    <source>
        <dbReference type="Proteomes" id="UP000660680"/>
    </source>
</evidence>
<reference evidence="2" key="1">
    <citation type="journal article" date="2014" name="Int. J. Syst. Evol. Microbiol.">
        <title>Complete genome sequence of Corynebacterium casei LMG S-19264T (=DSM 44701T), isolated from a smear-ripened cheese.</title>
        <authorList>
            <consortium name="US DOE Joint Genome Institute (JGI-PGF)"/>
            <person name="Walter F."/>
            <person name="Albersmeier A."/>
            <person name="Kalinowski J."/>
            <person name="Ruckert C."/>
        </authorList>
    </citation>
    <scope>NUCLEOTIDE SEQUENCE</scope>
    <source>
        <strain evidence="2">JCM 3276</strain>
    </source>
</reference>
<dbReference type="Gene3D" id="3.40.430.10">
    <property type="entry name" value="Dihydrofolate Reductase, subunit A"/>
    <property type="match status" value="1"/>
</dbReference>
<reference evidence="2" key="2">
    <citation type="submission" date="2020-09" db="EMBL/GenBank/DDBJ databases">
        <authorList>
            <person name="Sun Q."/>
            <person name="Ohkuma M."/>
        </authorList>
    </citation>
    <scope>NUCLEOTIDE SEQUENCE</scope>
    <source>
        <strain evidence="2">JCM 3276</strain>
    </source>
</reference>
<gene>
    <name evidence="2" type="ORF">GCM10010171_53080</name>
</gene>
<dbReference type="AlphaFoldDB" id="A0A918GQN3"/>
<name>A0A918GQN3_9PSEU</name>
<dbReference type="InterPro" id="IPR050765">
    <property type="entry name" value="Riboflavin_Biosynth_HTPR"/>
</dbReference>
<sequence length="185" mass="20443">MGKLVVTQFISLDGVIEDPAGVEGSPHGAWSFRADAPDGLRFKLDELMAADAQLLGRATYETFAASWPQRRDAAGFAERMNSMPKYVVSSTLKAATWNNTEVIPLDKVAAVKEWHARDIIVPGSARLVHALRERGLVDEYRLIVHPVVLGSGRRLWEGGTTELELVECRAVGPHVVLQVYRPAQW</sequence>
<evidence type="ECO:0000259" key="1">
    <source>
        <dbReference type="Pfam" id="PF01872"/>
    </source>
</evidence>
<dbReference type="GO" id="GO:0008703">
    <property type="term" value="F:5-amino-6-(5-phosphoribosylamino)uracil reductase activity"/>
    <property type="evidence" value="ECO:0007669"/>
    <property type="project" value="InterPro"/>
</dbReference>
<dbReference type="InterPro" id="IPR024072">
    <property type="entry name" value="DHFR-like_dom_sf"/>
</dbReference>
<dbReference type="Proteomes" id="UP000660680">
    <property type="component" value="Unassembled WGS sequence"/>
</dbReference>
<dbReference type="InterPro" id="IPR002734">
    <property type="entry name" value="RibDG_C"/>
</dbReference>
<dbReference type="GO" id="GO:0009231">
    <property type="term" value="P:riboflavin biosynthetic process"/>
    <property type="evidence" value="ECO:0007669"/>
    <property type="project" value="InterPro"/>
</dbReference>
<dbReference type="EMBL" id="BMRB01000006">
    <property type="protein sequence ID" value="GGS51424.1"/>
    <property type="molecule type" value="Genomic_DNA"/>
</dbReference>
<dbReference type="PANTHER" id="PTHR38011">
    <property type="entry name" value="DIHYDROFOLATE REDUCTASE FAMILY PROTEIN (AFU_ORTHOLOGUE AFUA_8G06820)"/>
    <property type="match status" value="1"/>
</dbReference>
<keyword evidence="3" id="KW-1185">Reference proteome</keyword>
<organism evidence="2 3">
    <name type="scientific">Actinokineospora fastidiosa</name>
    <dbReference type="NCBI Taxonomy" id="1816"/>
    <lineage>
        <taxon>Bacteria</taxon>
        <taxon>Bacillati</taxon>
        <taxon>Actinomycetota</taxon>
        <taxon>Actinomycetes</taxon>
        <taxon>Pseudonocardiales</taxon>
        <taxon>Pseudonocardiaceae</taxon>
        <taxon>Actinokineospora</taxon>
    </lineage>
</organism>
<accession>A0A918GQN3</accession>
<protein>
    <submittedName>
        <fullName evidence="2">Pyrimidine reductase</fullName>
    </submittedName>
</protein>
<dbReference type="Pfam" id="PF01872">
    <property type="entry name" value="RibD_C"/>
    <property type="match status" value="1"/>
</dbReference>
<evidence type="ECO:0000313" key="2">
    <source>
        <dbReference type="EMBL" id="GGS51424.1"/>
    </source>
</evidence>
<comment type="caution">
    <text evidence="2">The sequence shown here is derived from an EMBL/GenBank/DDBJ whole genome shotgun (WGS) entry which is preliminary data.</text>
</comment>
<proteinExistence type="predicted"/>